<name>A0A2T5MI52_9GAMM</name>
<proteinExistence type="predicted"/>
<organism evidence="5 6">
    <name type="scientific">Stenotrophobium rhamnosiphilum</name>
    <dbReference type="NCBI Taxonomy" id="2029166"/>
    <lineage>
        <taxon>Bacteria</taxon>
        <taxon>Pseudomonadati</taxon>
        <taxon>Pseudomonadota</taxon>
        <taxon>Gammaproteobacteria</taxon>
        <taxon>Nevskiales</taxon>
        <taxon>Nevskiaceae</taxon>
        <taxon>Stenotrophobium</taxon>
    </lineage>
</organism>
<dbReference type="Pfam" id="PF02574">
    <property type="entry name" value="S-methyl_trans"/>
    <property type="match status" value="1"/>
</dbReference>
<dbReference type="EMBL" id="QANS01000002">
    <property type="protein sequence ID" value="PTU32273.1"/>
    <property type="molecule type" value="Genomic_DNA"/>
</dbReference>
<reference evidence="5 6" key="1">
    <citation type="submission" date="2018-04" db="EMBL/GenBank/DDBJ databases">
        <title>Novel species isolated from glacier.</title>
        <authorList>
            <person name="Liu Q."/>
            <person name="Xin Y.-H."/>
        </authorList>
    </citation>
    <scope>NUCLEOTIDE SEQUENCE [LARGE SCALE GENOMIC DNA]</scope>
    <source>
        <strain evidence="5 6">GT1R17</strain>
    </source>
</reference>
<keyword evidence="3" id="KW-0479">Metal-binding</keyword>
<evidence type="ECO:0000259" key="4">
    <source>
        <dbReference type="PROSITE" id="PS50970"/>
    </source>
</evidence>
<feature type="domain" description="Hcy-binding" evidence="4">
    <location>
        <begin position="2"/>
        <end position="309"/>
    </location>
</feature>
<keyword evidence="2 3" id="KW-0808">Transferase</keyword>
<dbReference type="GO" id="GO:0008168">
    <property type="term" value="F:methyltransferase activity"/>
    <property type="evidence" value="ECO:0007669"/>
    <property type="project" value="UniProtKB-UniRule"/>
</dbReference>
<feature type="binding site" evidence="3">
    <location>
        <position position="295"/>
    </location>
    <ligand>
        <name>Zn(2+)</name>
        <dbReference type="ChEBI" id="CHEBI:29105"/>
    </ligand>
</feature>
<keyword evidence="1 3" id="KW-0489">Methyltransferase</keyword>
<dbReference type="PANTHER" id="PTHR11103">
    <property type="entry name" value="SLR1189 PROTEIN"/>
    <property type="match status" value="1"/>
</dbReference>
<protein>
    <recommendedName>
        <fullName evidence="4">Hcy-binding domain-containing protein</fullName>
    </recommendedName>
</protein>
<keyword evidence="3" id="KW-0862">Zinc</keyword>
<dbReference type="Gene3D" id="3.20.20.330">
    <property type="entry name" value="Homocysteine-binding-like domain"/>
    <property type="match status" value="1"/>
</dbReference>
<sequence>MRTDFPKQKAGVLYMTEGGQETEIMFKFGHDLPQFAMYSLLDKPQALAELKAMYCRYLDASAKHGFVALMGGLDYRASPDWGSLLGYSREALAETQHRCIDFLRDVAKPYVDQLPGISYVGIVGPRGDAYSLNQTITAESAEDYHSVQLETLSKAGVDLVSAMTFNNIPEAVGLSRAAARVGLPLALSFTLDSTCCLKSGPSLKEAIEAVDTQAGDAKPTFYGINCSHPFEFEPAIEPGAWFQRVRSLRPNAAKMDKISLCQLGHLEEGDPKELGELMGDIAKRYPHIDIWGGCCGTWETHLDEIARNVRMAHTS</sequence>
<dbReference type="RefSeq" id="WP_107939466.1">
    <property type="nucleotide sequence ID" value="NZ_QANS01000002.1"/>
</dbReference>
<evidence type="ECO:0000256" key="2">
    <source>
        <dbReference type="ARBA" id="ARBA00022679"/>
    </source>
</evidence>
<comment type="caution">
    <text evidence="5">The sequence shown here is derived from an EMBL/GenBank/DDBJ whole genome shotgun (WGS) entry which is preliminary data.</text>
</comment>
<dbReference type="Proteomes" id="UP000244248">
    <property type="component" value="Unassembled WGS sequence"/>
</dbReference>
<feature type="binding site" evidence="3">
    <location>
        <position position="226"/>
    </location>
    <ligand>
        <name>Zn(2+)</name>
        <dbReference type="ChEBI" id="CHEBI:29105"/>
    </ligand>
</feature>
<dbReference type="SUPFAM" id="SSF82282">
    <property type="entry name" value="Homocysteine S-methyltransferase"/>
    <property type="match status" value="1"/>
</dbReference>
<dbReference type="GO" id="GO:0046872">
    <property type="term" value="F:metal ion binding"/>
    <property type="evidence" value="ECO:0007669"/>
    <property type="project" value="UniProtKB-KW"/>
</dbReference>
<dbReference type="InterPro" id="IPR003726">
    <property type="entry name" value="HCY_dom"/>
</dbReference>
<feature type="binding site" evidence="3">
    <location>
        <position position="294"/>
    </location>
    <ligand>
        <name>Zn(2+)</name>
        <dbReference type="ChEBI" id="CHEBI:29105"/>
    </ligand>
</feature>
<dbReference type="OrthoDB" id="9803687at2"/>
<keyword evidence="6" id="KW-1185">Reference proteome</keyword>
<evidence type="ECO:0000313" key="6">
    <source>
        <dbReference type="Proteomes" id="UP000244248"/>
    </source>
</evidence>
<dbReference type="AlphaFoldDB" id="A0A2T5MI52"/>
<evidence type="ECO:0000313" key="5">
    <source>
        <dbReference type="EMBL" id="PTU32273.1"/>
    </source>
</evidence>
<dbReference type="PANTHER" id="PTHR11103:SF18">
    <property type="entry name" value="SLR1189 PROTEIN"/>
    <property type="match status" value="1"/>
</dbReference>
<comment type="cofactor">
    <cofactor evidence="3">
        <name>Zn(2+)</name>
        <dbReference type="ChEBI" id="CHEBI:29105"/>
    </cofactor>
</comment>
<gene>
    <name evidence="5" type="ORF">CJD38_06370</name>
</gene>
<accession>A0A2T5MI52</accession>
<dbReference type="InterPro" id="IPR036589">
    <property type="entry name" value="HCY_dom_sf"/>
</dbReference>
<evidence type="ECO:0000256" key="1">
    <source>
        <dbReference type="ARBA" id="ARBA00022603"/>
    </source>
</evidence>
<dbReference type="GO" id="GO:0032259">
    <property type="term" value="P:methylation"/>
    <property type="evidence" value="ECO:0007669"/>
    <property type="project" value="UniProtKB-KW"/>
</dbReference>
<dbReference type="PROSITE" id="PS50970">
    <property type="entry name" value="HCY"/>
    <property type="match status" value="1"/>
</dbReference>
<evidence type="ECO:0000256" key="3">
    <source>
        <dbReference type="PROSITE-ProRule" id="PRU00333"/>
    </source>
</evidence>